<feature type="transmembrane region" description="Helical" evidence="9">
    <location>
        <begin position="119"/>
        <end position="138"/>
    </location>
</feature>
<comment type="subcellular location">
    <subcellularLocation>
        <location evidence="1">Endomembrane system</location>
        <topology evidence="1">Multi-pass membrane protein</topology>
    </subcellularLocation>
</comment>
<dbReference type="InterPro" id="IPR002208">
    <property type="entry name" value="SecY/SEC61-alpha"/>
</dbReference>
<comment type="similarity">
    <text evidence="2">Belongs to the SecY/SEC61-alpha family.</text>
</comment>
<dbReference type="InterPro" id="IPR030659">
    <property type="entry name" value="SecY_CS"/>
</dbReference>
<dbReference type="GO" id="GO:0015031">
    <property type="term" value="P:protein transport"/>
    <property type="evidence" value="ECO:0007669"/>
    <property type="project" value="UniProtKB-KW"/>
</dbReference>
<dbReference type="Pfam" id="PF00344">
    <property type="entry name" value="SecY"/>
    <property type="match status" value="1"/>
</dbReference>
<dbReference type="GO" id="GO:0012505">
    <property type="term" value="C:endomembrane system"/>
    <property type="evidence" value="ECO:0007669"/>
    <property type="project" value="UniProtKB-SubCell"/>
</dbReference>
<organism evidence="11">
    <name type="scientific">marine sediment metagenome</name>
    <dbReference type="NCBI Taxonomy" id="412755"/>
    <lineage>
        <taxon>unclassified sequences</taxon>
        <taxon>metagenomes</taxon>
        <taxon>ecological metagenomes</taxon>
    </lineage>
</organism>
<dbReference type="InterPro" id="IPR019561">
    <property type="entry name" value="Translocon_Sec61/SecY_plug_dom"/>
</dbReference>
<dbReference type="Pfam" id="PF10559">
    <property type="entry name" value="Plug_translocon"/>
    <property type="match status" value="1"/>
</dbReference>
<dbReference type="EMBL" id="LAZR01014450">
    <property type="protein sequence ID" value="KKM17446.1"/>
    <property type="molecule type" value="Genomic_DNA"/>
</dbReference>
<keyword evidence="6 9" id="KW-1133">Transmembrane helix</keyword>
<dbReference type="Gene3D" id="1.10.3370.10">
    <property type="entry name" value="SecY subunit domain"/>
    <property type="match status" value="1"/>
</dbReference>
<dbReference type="InterPro" id="IPR023201">
    <property type="entry name" value="SecY_dom_sf"/>
</dbReference>
<evidence type="ECO:0000256" key="8">
    <source>
        <dbReference type="ARBA" id="ARBA00023136"/>
    </source>
</evidence>
<dbReference type="GO" id="GO:0016020">
    <property type="term" value="C:membrane"/>
    <property type="evidence" value="ECO:0007669"/>
    <property type="project" value="InterPro"/>
</dbReference>
<dbReference type="PANTHER" id="PTHR10906">
    <property type="entry name" value="SECY/SEC61-ALPHA FAMILY MEMBER"/>
    <property type="match status" value="1"/>
</dbReference>
<name>A0A0F9HQ43_9ZZZZ</name>
<feature type="non-terminal residue" evidence="11">
    <location>
        <position position="248"/>
    </location>
</feature>
<accession>A0A0F9HQ43</accession>
<keyword evidence="7" id="KW-0811">Translocation</keyword>
<evidence type="ECO:0000256" key="3">
    <source>
        <dbReference type="ARBA" id="ARBA00022448"/>
    </source>
</evidence>
<protein>
    <recommendedName>
        <fullName evidence="10">Translocon Sec61/SecY plug domain-containing protein</fullName>
    </recommendedName>
</protein>
<evidence type="ECO:0000256" key="9">
    <source>
        <dbReference type="SAM" id="Phobius"/>
    </source>
</evidence>
<evidence type="ECO:0000259" key="10">
    <source>
        <dbReference type="Pfam" id="PF10559"/>
    </source>
</evidence>
<dbReference type="PROSITE" id="PS00756">
    <property type="entry name" value="SECY_2"/>
    <property type="match status" value="1"/>
</dbReference>
<feature type="transmembrane region" description="Helical" evidence="9">
    <location>
        <begin position="32"/>
        <end position="53"/>
    </location>
</feature>
<evidence type="ECO:0000256" key="4">
    <source>
        <dbReference type="ARBA" id="ARBA00022692"/>
    </source>
</evidence>
<dbReference type="SUPFAM" id="SSF103491">
    <property type="entry name" value="Preprotein translocase SecY subunit"/>
    <property type="match status" value="1"/>
</dbReference>
<gene>
    <name evidence="11" type="ORF">LCGC14_1675640</name>
</gene>
<reference evidence="11" key="1">
    <citation type="journal article" date="2015" name="Nature">
        <title>Complex archaea that bridge the gap between prokaryotes and eukaryotes.</title>
        <authorList>
            <person name="Spang A."/>
            <person name="Saw J.H."/>
            <person name="Jorgensen S.L."/>
            <person name="Zaremba-Niedzwiedzka K."/>
            <person name="Martijn J."/>
            <person name="Lind A.E."/>
            <person name="van Eijk R."/>
            <person name="Schleper C."/>
            <person name="Guy L."/>
            <person name="Ettema T.J."/>
        </authorList>
    </citation>
    <scope>NUCLEOTIDE SEQUENCE</scope>
</reference>
<comment type="caution">
    <text evidence="11">The sequence shown here is derived from an EMBL/GenBank/DDBJ whole genome shotgun (WGS) entry which is preliminary data.</text>
</comment>
<keyword evidence="5" id="KW-0653">Protein transport</keyword>
<evidence type="ECO:0000256" key="6">
    <source>
        <dbReference type="ARBA" id="ARBA00022989"/>
    </source>
</evidence>
<keyword evidence="3" id="KW-0813">Transport</keyword>
<evidence type="ECO:0000256" key="2">
    <source>
        <dbReference type="ARBA" id="ARBA00005751"/>
    </source>
</evidence>
<feature type="transmembrane region" description="Helical" evidence="9">
    <location>
        <begin position="79"/>
        <end position="99"/>
    </location>
</feature>
<proteinExistence type="inferred from homology"/>
<feature type="transmembrane region" description="Helical" evidence="9">
    <location>
        <begin position="144"/>
        <end position="164"/>
    </location>
</feature>
<evidence type="ECO:0000256" key="7">
    <source>
        <dbReference type="ARBA" id="ARBA00023010"/>
    </source>
</evidence>
<evidence type="ECO:0000256" key="5">
    <source>
        <dbReference type="ARBA" id="ARBA00022927"/>
    </source>
</evidence>
<feature type="transmembrane region" description="Helical" evidence="9">
    <location>
        <begin position="171"/>
        <end position="192"/>
    </location>
</feature>
<keyword evidence="4 9" id="KW-0812">Transmembrane</keyword>
<evidence type="ECO:0000313" key="11">
    <source>
        <dbReference type="EMBL" id="KKM17446.1"/>
    </source>
</evidence>
<keyword evidence="8 9" id="KW-0472">Membrane</keyword>
<dbReference type="AlphaFoldDB" id="A0A0F9HQ43"/>
<evidence type="ECO:0000256" key="1">
    <source>
        <dbReference type="ARBA" id="ARBA00004127"/>
    </source>
</evidence>
<sequence length="248" mass="27264">MGGKFLKFFSPFIKAMPEIKNPQREVSFKEKFIWTAVVLIIYMIMSNIPLYGVDIDQSTDYFYWLRVILASQRGTLTELGIGPIVTAGLIMQLLLGSRIINVNMSDPYDRALFSGSQKVLAIFLTIFNSVAYLLGGAFGKNLGIADAVFIFAQLVFAGVVIILMDELLQKGWGLGSGVSLFIAAGVAGQIFWNSFSFIGVGDEQIPRGIVIAIFSVTFDNNPNTNLADIFVRQQLPSILGIITTIIIF</sequence>
<feature type="domain" description="Translocon Sec61/SecY plug" evidence="10">
    <location>
        <begin position="40"/>
        <end position="74"/>
    </location>
</feature>